<sequence length="46" mass="4746">MKLGATLGGAGNGLFGWFVIKAGKEILGPAPEQWAEDVASDLQSTN</sequence>
<keyword evidence="2" id="KW-1185">Reference proteome</keyword>
<protein>
    <submittedName>
        <fullName evidence="1">Uncharacterized protein</fullName>
    </submittedName>
</protein>
<dbReference type="EMBL" id="CP061539">
    <property type="protein sequence ID" value="QNV38208.1"/>
    <property type="molecule type" value="Genomic_DNA"/>
</dbReference>
<organism evidence="1 2">
    <name type="scientific">Rothia terrae</name>
    <dbReference type="NCBI Taxonomy" id="396015"/>
    <lineage>
        <taxon>Bacteria</taxon>
        <taxon>Bacillati</taxon>
        <taxon>Actinomycetota</taxon>
        <taxon>Actinomycetes</taxon>
        <taxon>Micrococcales</taxon>
        <taxon>Micrococcaceae</taxon>
        <taxon>Rothia</taxon>
    </lineage>
</organism>
<name>A0A7H2BEW2_9MICC</name>
<dbReference type="Proteomes" id="UP000516404">
    <property type="component" value="Chromosome"/>
</dbReference>
<dbReference type="AlphaFoldDB" id="A0A7H2BEW2"/>
<evidence type="ECO:0000313" key="1">
    <source>
        <dbReference type="EMBL" id="QNV38208.1"/>
    </source>
</evidence>
<accession>A0A7H2BEW2</accession>
<reference evidence="1 2" key="1">
    <citation type="submission" date="2020-09" db="EMBL/GenBank/DDBJ databases">
        <title>Investigation of environmental microbes.</title>
        <authorList>
            <person name="Ou Y."/>
            <person name="Kang Q."/>
        </authorList>
    </citation>
    <scope>NUCLEOTIDE SEQUENCE [LARGE SCALE GENOMIC DNA]</scope>
    <source>
        <strain evidence="1 2">KJZ-14</strain>
    </source>
</reference>
<dbReference type="GeneID" id="96623138"/>
<evidence type="ECO:0000313" key="2">
    <source>
        <dbReference type="Proteomes" id="UP000516404"/>
    </source>
</evidence>
<dbReference type="RefSeq" id="WP_190724941.1">
    <property type="nucleotide sequence ID" value="NZ_CP061539.1"/>
</dbReference>
<gene>
    <name evidence="1" type="ORF">IDM49_02715</name>
</gene>
<dbReference type="KEGG" id="rter:IDM49_02715"/>
<proteinExistence type="predicted"/>